<evidence type="ECO:0000256" key="9">
    <source>
        <dbReference type="ARBA" id="ARBA00032722"/>
    </source>
</evidence>
<reference evidence="16 17" key="1">
    <citation type="submission" date="2016-10" db="EMBL/GenBank/DDBJ databases">
        <authorList>
            <person name="Varghese N."/>
            <person name="Submissions S."/>
        </authorList>
    </citation>
    <scope>NUCLEOTIDE SEQUENCE [LARGE SCALE GENOMIC DNA]</scope>
    <source>
        <strain evidence="16 17">WCP15</strain>
    </source>
</reference>
<evidence type="ECO:0000256" key="11">
    <source>
        <dbReference type="ARBA" id="ARBA00048792"/>
    </source>
</evidence>
<feature type="domain" description="4Fe-4S ferredoxin-type" evidence="15">
    <location>
        <begin position="901"/>
        <end position="932"/>
    </location>
</feature>
<dbReference type="EMBL" id="FNWT01000002">
    <property type="protein sequence ID" value="SEH44514.1"/>
    <property type="molecule type" value="Genomic_DNA"/>
</dbReference>
<dbReference type="Pfam" id="PF14691">
    <property type="entry name" value="Fer4_20"/>
    <property type="match status" value="1"/>
</dbReference>
<dbReference type="PANTHER" id="PTHR43073:SF2">
    <property type="entry name" value="DIHYDROPYRIMIDINE DEHYDROGENASE [NADP(+)]"/>
    <property type="match status" value="1"/>
</dbReference>
<dbReference type="PROSITE" id="PS00198">
    <property type="entry name" value="4FE4S_FER_1"/>
    <property type="match status" value="1"/>
</dbReference>
<evidence type="ECO:0000256" key="10">
    <source>
        <dbReference type="ARBA" id="ARBA00047685"/>
    </source>
</evidence>
<evidence type="ECO:0000256" key="4">
    <source>
        <dbReference type="ARBA" id="ARBA00022723"/>
    </source>
</evidence>
<evidence type="ECO:0000256" key="8">
    <source>
        <dbReference type="ARBA" id="ARBA00030119"/>
    </source>
</evidence>
<evidence type="ECO:0000256" key="3">
    <source>
        <dbReference type="ARBA" id="ARBA00022643"/>
    </source>
</evidence>
<evidence type="ECO:0000256" key="14">
    <source>
        <dbReference type="ARBA" id="ARBA00049728"/>
    </source>
</evidence>
<name>A0A1H6IE03_9ACTN</name>
<dbReference type="EC" id="1.3.1.1" evidence="14"/>
<evidence type="ECO:0000256" key="12">
    <source>
        <dbReference type="ARBA" id="ARBA00049578"/>
    </source>
</evidence>
<keyword evidence="5" id="KW-0560">Oxidoreductase</keyword>
<dbReference type="Proteomes" id="UP000199135">
    <property type="component" value="Unassembled WGS sequence"/>
</dbReference>
<dbReference type="InterPro" id="IPR017896">
    <property type="entry name" value="4Fe4S_Fe-S-bd"/>
</dbReference>
<evidence type="ECO:0000256" key="5">
    <source>
        <dbReference type="ARBA" id="ARBA00023002"/>
    </source>
</evidence>
<dbReference type="InterPro" id="IPR009051">
    <property type="entry name" value="Helical_ferredxn"/>
</dbReference>
<comment type="function">
    <text evidence="12">Involved in pyrimidine base degradation. Catalyzes physiologically the reduction of uracil to 5,6-dihydrouracil (DHU) by using NADH as a specific cosubstrate. It also catalyzes the reverse reaction and the reduction of thymine to 5,6-dihydrothymine (DHT).</text>
</comment>
<dbReference type="RefSeq" id="WP_078687109.1">
    <property type="nucleotide sequence ID" value="NZ_FNWT01000002.1"/>
</dbReference>
<keyword evidence="6" id="KW-0408">Iron</keyword>
<dbReference type="SUPFAM" id="SSF51395">
    <property type="entry name" value="FMN-linked oxidoreductases"/>
    <property type="match status" value="1"/>
</dbReference>
<evidence type="ECO:0000256" key="6">
    <source>
        <dbReference type="ARBA" id="ARBA00023004"/>
    </source>
</evidence>
<comment type="catalytic activity">
    <reaction evidence="11">
        <text>5,6-dihydrouracil + NAD(+) = uracil + NADH + H(+)</text>
        <dbReference type="Rhea" id="RHEA:20189"/>
        <dbReference type="ChEBI" id="CHEBI:15378"/>
        <dbReference type="ChEBI" id="CHEBI:15901"/>
        <dbReference type="ChEBI" id="CHEBI:17568"/>
        <dbReference type="ChEBI" id="CHEBI:57540"/>
        <dbReference type="ChEBI" id="CHEBI:57945"/>
        <dbReference type="EC" id="1.3.1.1"/>
    </reaction>
</comment>
<keyword evidence="2" id="KW-0285">Flavoprotein</keyword>
<dbReference type="Gene3D" id="3.50.50.60">
    <property type="entry name" value="FAD/NAD(P)-binding domain"/>
    <property type="match status" value="2"/>
</dbReference>
<dbReference type="PRINTS" id="PR00419">
    <property type="entry name" value="ADXRDTASE"/>
</dbReference>
<evidence type="ECO:0000313" key="16">
    <source>
        <dbReference type="EMBL" id="SEH44514.1"/>
    </source>
</evidence>
<evidence type="ECO:0000256" key="7">
    <source>
        <dbReference type="ARBA" id="ARBA00023014"/>
    </source>
</evidence>
<dbReference type="InterPro" id="IPR028261">
    <property type="entry name" value="DPD_II"/>
</dbReference>
<dbReference type="SUPFAM" id="SSF51971">
    <property type="entry name" value="Nucleotide-binding domain"/>
    <property type="match status" value="2"/>
</dbReference>
<dbReference type="SUPFAM" id="SSF46548">
    <property type="entry name" value="alpha-helical ferredoxin"/>
    <property type="match status" value="1"/>
</dbReference>
<accession>A0A1H6IE03</accession>
<sequence>MSDVMHPMPFDQLMDWILSEYHTRGTIFGISRMPRRDPGSARPIFNGRLETPFGPAAGPNTQLAQNLVASYVAGARFFELKTVQKMDGEELAACVNKPCILAGDEGYNCEWSTELTVADARDEYIHAWVACKLLARELGLGDPDGFVFNMSVGYDLEGIKTPKVDGFINDLKDASGTVAFNEAIAWAKANLDRFDNVDETFVDSITPHVSESITESTLHGCPPDEIERIATHLICEKGLNTYIKCNPTLLGYETARGLLDSLGFSYIVFDRHHFDEDLQWADAVPMFQRLAALCRERGLEFGVKLTNTFPVDVTRGELPSEEMYMSGRSLYALTLTLAQRISHEFDGKLRISWSGGADALNIRGLVDAGIWPVTMATTVLKPGGYERFSQIAYAFAQQDCYRFDGVRVAAVDALVEDMHQNARYKKPIKPVPSRHIDQRLPLMDCFTAPCRHDCPIHQDIPGYLRAVEEGRFADALSIVLQRNALPFITGTICPHTCGISCMRNYYEEHVHIREFKLEAARRGLAEVLPELEAAPAVEGKKVAVIGGGPAGLSVASFLSRAGVDVTVFERQKTLGGVVANVIPDFRIAAESIANDIELCRAYGAKFELGTDVRSAQDLLEKGFTDVVVAIGAWAPGHPVIEGAQMLDALEFLQQFKADPASCMLGTDVAVVGAGNTAMDVARAAKRVPGVKNVRLVYRRDRRNMPADEEELALALEDGVEFLELLSPKALEGTTLTCDVMRLGEPDASGRRRPEPTGETREVVATSVIAAVGERVEPSVYKASGVLLDQRGLPEVDDTLQTSVAHVYAVGDCRRGPATVVKAIADAATVTEALCGYDFDFCSASNIEADYDRPLAGRATLTQEVESLVKSRCLGCATACETCCEVCPNRANVAVRVPGLRQRQVVHVDGMCNECGNCAVFCPYEGGRPFRDKLTLFWTREDFDSSHNSGFLPVGEVEGSEYLVRLNGEVATYDVDNPACGLPKAVRLTIVATRDEHPYLFER</sequence>
<dbReference type="Gene3D" id="3.40.50.720">
    <property type="entry name" value="NAD(P)-binding Rossmann-like Domain"/>
    <property type="match status" value="1"/>
</dbReference>
<evidence type="ECO:0000256" key="2">
    <source>
        <dbReference type="ARBA" id="ARBA00022630"/>
    </source>
</evidence>
<organism evidence="16 17">
    <name type="scientific">Parafannyhessea umbonata</name>
    <dbReference type="NCBI Taxonomy" id="604330"/>
    <lineage>
        <taxon>Bacteria</taxon>
        <taxon>Bacillati</taxon>
        <taxon>Actinomycetota</taxon>
        <taxon>Coriobacteriia</taxon>
        <taxon>Coriobacteriales</taxon>
        <taxon>Atopobiaceae</taxon>
        <taxon>Parafannyhessea</taxon>
    </lineage>
</organism>
<dbReference type="SUPFAM" id="SSF54862">
    <property type="entry name" value="4Fe-4S ferredoxins"/>
    <property type="match status" value="1"/>
</dbReference>
<comment type="cofactor">
    <cofactor evidence="1">
        <name>FMN</name>
        <dbReference type="ChEBI" id="CHEBI:58210"/>
    </cofactor>
</comment>
<comment type="caution">
    <text evidence="16">The sequence shown here is derived from an EMBL/GenBank/DDBJ whole genome shotgun (WGS) entry which is preliminary data.</text>
</comment>
<dbReference type="InterPro" id="IPR023753">
    <property type="entry name" value="FAD/NAD-binding_dom"/>
</dbReference>
<comment type="catalytic activity">
    <reaction evidence="10">
        <text>5,6-dihydrothymine + NAD(+) = thymine + NADH + H(+)</text>
        <dbReference type="Rhea" id="RHEA:28791"/>
        <dbReference type="ChEBI" id="CHEBI:15378"/>
        <dbReference type="ChEBI" id="CHEBI:17821"/>
        <dbReference type="ChEBI" id="CHEBI:27468"/>
        <dbReference type="ChEBI" id="CHEBI:57540"/>
        <dbReference type="ChEBI" id="CHEBI:57945"/>
        <dbReference type="EC" id="1.3.1.1"/>
    </reaction>
</comment>
<evidence type="ECO:0000313" key="17">
    <source>
        <dbReference type="Proteomes" id="UP000199135"/>
    </source>
</evidence>
<evidence type="ECO:0000256" key="13">
    <source>
        <dbReference type="ARBA" id="ARBA00049714"/>
    </source>
</evidence>
<comment type="subunit">
    <text evidence="13">Heterotetramer of 2 PreA and 2 PreT subunits.</text>
</comment>
<dbReference type="InterPro" id="IPR017900">
    <property type="entry name" value="4Fe4S_Fe_S_CS"/>
</dbReference>
<dbReference type="InterPro" id="IPR017701">
    <property type="entry name" value="Se_rdtase_YgfK"/>
</dbReference>
<protein>
    <recommendedName>
        <fullName evidence="14">dihydrouracil dehydrogenase (NAD(+))</fullName>
        <ecNumber evidence="14">1.3.1.1</ecNumber>
    </recommendedName>
    <alternativeName>
        <fullName evidence="9">Dihydrothymine dehydrogenase</fullName>
    </alternativeName>
    <alternativeName>
        <fullName evidence="8">Dihydrouracil dehydrogenase</fullName>
    </alternativeName>
</protein>
<dbReference type="PROSITE" id="PS51379">
    <property type="entry name" value="4FE4S_FER_2"/>
    <property type="match status" value="1"/>
</dbReference>
<keyword evidence="7" id="KW-0411">Iron-sulfur</keyword>
<proteinExistence type="predicted"/>
<evidence type="ECO:0000259" key="15">
    <source>
        <dbReference type="PROSITE" id="PS51379"/>
    </source>
</evidence>
<dbReference type="PANTHER" id="PTHR43073">
    <property type="entry name" value="DIHYDROPYRIMIDINE DEHYDROGENASE [NADP(+)]"/>
    <property type="match status" value="1"/>
</dbReference>
<dbReference type="Gene3D" id="1.10.1060.10">
    <property type="entry name" value="Alpha-helical ferredoxin"/>
    <property type="match status" value="1"/>
</dbReference>
<keyword evidence="17" id="KW-1185">Reference proteome</keyword>
<keyword evidence="4" id="KW-0479">Metal-binding</keyword>
<evidence type="ECO:0000256" key="1">
    <source>
        <dbReference type="ARBA" id="ARBA00001917"/>
    </source>
</evidence>
<dbReference type="NCBIfam" id="TIGR03315">
    <property type="entry name" value="Se_ygfK"/>
    <property type="match status" value="1"/>
</dbReference>
<gene>
    <name evidence="16" type="ORF">SAMN05216447_102233</name>
</gene>
<dbReference type="InterPro" id="IPR036188">
    <property type="entry name" value="FAD/NAD-bd_sf"/>
</dbReference>
<keyword evidence="3" id="KW-0288">FMN</keyword>
<dbReference type="Pfam" id="PF07992">
    <property type="entry name" value="Pyr_redox_2"/>
    <property type="match status" value="1"/>
</dbReference>